<evidence type="ECO:0000313" key="2">
    <source>
        <dbReference type="Proteomes" id="UP000598120"/>
    </source>
</evidence>
<proteinExistence type="predicted"/>
<evidence type="ECO:0000313" key="1">
    <source>
        <dbReference type="EMBL" id="GFZ81256.1"/>
    </source>
</evidence>
<dbReference type="AlphaFoldDB" id="A0A8J2TM48"/>
<protein>
    <submittedName>
        <fullName evidence="1">Uncharacterized protein</fullName>
    </submittedName>
</protein>
<dbReference type="EMBL" id="BMIC01000001">
    <property type="protein sequence ID" value="GFZ81256.1"/>
    <property type="molecule type" value="Genomic_DNA"/>
</dbReference>
<gene>
    <name evidence="1" type="ORF">GCM10011531_09400</name>
</gene>
<comment type="caution">
    <text evidence="1">The sequence shown here is derived from an EMBL/GenBank/DDBJ whole genome shotgun (WGS) entry which is preliminary data.</text>
</comment>
<organism evidence="1 2">
    <name type="scientific">Aquaticitalea lipolytica</name>
    <dbReference type="NCBI Taxonomy" id="1247562"/>
    <lineage>
        <taxon>Bacteria</taxon>
        <taxon>Pseudomonadati</taxon>
        <taxon>Bacteroidota</taxon>
        <taxon>Flavobacteriia</taxon>
        <taxon>Flavobacteriales</taxon>
        <taxon>Flavobacteriaceae</taxon>
        <taxon>Aquaticitalea</taxon>
    </lineage>
</organism>
<reference evidence="1 2" key="1">
    <citation type="journal article" date="2014" name="Int. J. Syst. Evol. Microbiol.">
        <title>Complete genome sequence of Corynebacterium casei LMG S-19264T (=DSM 44701T), isolated from a smear-ripened cheese.</title>
        <authorList>
            <consortium name="US DOE Joint Genome Institute (JGI-PGF)"/>
            <person name="Walter F."/>
            <person name="Albersmeier A."/>
            <person name="Kalinowski J."/>
            <person name="Ruckert C."/>
        </authorList>
    </citation>
    <scope>NUCLEOTIDE SEQUENCE [LARGE SCALE GENOMIC DNA]</scope>
    <source>
        <strain evidence="1 2">CGMCC 1.15295</strain>
    </source>
</reference>
<keyword evidence="2" id="KW-1185">Reference proteome</keyword>
<name>A0A8J2TM48_9FLAO</name>
<accession>A0A8J2TM48</accession>
<dbReference type="Proteomes" id="UP000598120">
    <property type="component" value="Unassembled WGS sequence"/>
</dbReference>
<dbReference type="RefSeq" id="WP_188605175.1">
    <property type="nucleotide sequence ID" value="NZ_BMIC01000001.1"/>
</dbReference>
<sequence>MSKENPFKKIGNPPVEAPIHLKKKVMDGVESIKLIQEVSSLFTFNYASVFSGILKKNKKNNSNNKD</sequence>